<name>A0A4P7GJI9_9ACTN</name>
<feature type="chain" id="PRO_5020658422" evidence="1">
    <location>
        <begin position="26"/>
        <end position="277"/>
    </location>
</feature>
<dbReference type="EMBL" id="CP038267">
    <property type="protein sequence ID" value="QBR92180.1"/>
    <property type="molecule type" value="Genomic_DNA"/>
</dbReference>
<dbReference type="Proteomes" id="UP000294894">
    <property type="component" value="Chromosome"/>
</dbReference>
<dbReference type="OrthoDB" id="5800709at2"/>
<reference evidence="3 4" key="1">
    <citation type="submission" date="2019-03" db="EMBL/GenBank/DDBJ databases">
        <title>Three New Species of Nocardioides, Nocardioides euryhalodurans sp. nov., Nocardioides seonyuensis sp. nov. and Nocardioides eburneoflavus sp. nov., Iolated from Soil.</title>
        <authorList>
            <person name="Roh S.G."/>
            <person name="Lee C."/>
            <person name="Kim M.-K."/>
            <person name="Kim S.B."/>
        </authorList>
    </citation>
    <scope>NUCLEOTIDE SEQUENCE [LARGE SCALE GENOMIC DNA]</scope>
    <source>
        <strain evidence="3 4">MMS17-SY117</strain>
    </source>
</reference>
<evidence type="ECO:0000256" key="1">
    <source>
        <dbReference type="SAM" id="SignalP"/>
    </source>
</evidence>
<evidence type="ECO:0000259" key="2">
    <source>
        <dbReference type="Pfam" id="PF14344"/>
    </source>
</evidence>
<keyword evidence="1" id="KW-0732">Signal</keyword>
<feature type="domain" description="DUF4397" evidence="2">
    <location>
        <begin position="32"/>
        <end position="140"/>
    </location>
</feature>
<organism evidence="3 4">
    <name type="scientific">Nocardioides euryhalodurans</name>
    <dbReference type="NCBI Taxonomy" id="2518370"/>
    <lineage>
        <taxon>Bacteria</taxon>
        <taxon>Bacillati</taxon>
        <taxon>Actinomycetota</taxon>
        <taxon>Actinomycetes</taxon>
        <taxon>Propionibacteriales</taxon>
        <taxon>Nocardioidaceae</taxon>
        <taxon>Nocardioides</taxon>
    </lineage>
</organism>
<evidence type="ECO:0000313" key="3">
    <source>
        <dbReference type="EMBL" id="QBR92180.1"/>
    </source>
</evidence>
<protein>
    <submittedName>
        <fullName evidence="3">DUF4397 domain-containing protein</fullName>
    </submittedName>
</protein>
<gene>
    <name evidence="3" type="ORF">EXE57_07685</name>
</gene>
<dbReference type="Pfam" id="PF14344">
    <property type="entry name" value="DUF4397"/>
    <property type="match status" value="1"/>
</dbReference>
<dbReference type="InterPro" id="IPR025510">
    <property type="entry name" value="DUF4397"/>
</dbReference>
<keyword evidence="4" id="KW-1185">Reference proteome</keyword>
<accession>A0A4P7GJI9</accession>
<dbReference type="AlphaFoldDB" id="A0A4P7GJI9"/>
<proteinExistence type="predicted"/>
<dbReference type="KEGG" id="noy:EXE57_07685"/>
<dbReference type="RefSeq" id="WP_135075940.1">
    <property type="nucleotide sequence ID" value="NZ_CP038267.1"/>
</dbReference>
<evidence type="ECO:0000313" key="4">
    <source>
        <dbReference type="Proteomes" id="UP000294894"/>
    </source>
</evidence>
<sequence length="277" mass="27464">MGIRIHRAVVVACGALVAAALPAAAAPAGSGEVYLVQGIVGSTWDFSVDGDVVEEGVAAKEVLGALDLDAGSHRVEATSEDGTSVEAMVDVKAGESLDVVLHLPVDARKRAVLTSFVNDVAPVADGQTRLSIAHTAAVGPADIKVDGEVLFSDVASGEELTVVVPAGTYRVAVVPAATDDPPVLGPVDLPVTAGQLMRVFAIGVAERGTMDAVVHTLPVPVTGSDRAPGDVPGGTGGQHDVTPGGPTALAWGGAAAILGAVLLGCAGGRRRAAASDG</sequence>
<feature type="signal peptide" evidence="1">
    <location>
        <begin position="1"/>
        <end position="25"/>
    </location>
</feature>